<dbReference type="InterPro" id="IPR013083">
    <property type="entry name" value="Znf_RING/FYVE/PHD"/>
</dbReference>
<evidence type="ECO:0000256" key="1">
    <source>
        <dbReference type="ARBA" id="ARBA00022723"/>
    </source>
</evidence>
<proteinExistence type="predicted"/>
<evidence type="ECO:0000256" key="3">
    <source>
        <dbReference type="ARBA" id="ARBA00022833"/>
    </source>
</evidence>
<dbReference type="EMBL" id="LR824553">
    <property type="protein sequence ID" value="CAH1640908.1"/>
    <property type="molecule type" value="Genomic_DNA"/>
</dbReference>
<evidence type="ECO:0000256" key="5">
    <source>
        <dbReference type="SAM" id="MobiDB-lite"/>
    </source>
</evidence>
<feature type="compositionally biased region" description="Low complexity" evidence="5">
    <location>
        <begin position="76"/>
        <end position="91"/>
    </location>
</feature>
<dbReference type="GO" id="GO:0008270">
    <property type="term" value="F:zinc ion binding"/>
    <property type="evidence" value="ECO:0007669"/>
    <property type="project" value="UniProtKB-KW"/>
</dbReference>
<reference evidence="7" key="1">
    <citation type="submission" date="2022-02" db="EMBL/GenBank/DDBJ databases">
        <authorList>
            <person name="King R."/>
        </authorList>
    </citation>
    <scope>NUCLEOTIDE SEQUENCE</scope>
</reference>
<keyword evidence="1" id="KW-0479">Metal-binding</keyword>
<keyword evidence="3" id="KW-0862">Zinc</keyword>
<feature type="coiled-coil region" evidence="4">
    <location>
        <begin position="134"/>
        <end position="179"/>
    </location>
</feature>
<dbReference type="InterPro" id="IPR011011">
    <property type="entry name" value="Znf_FYVE_PHD"/>
</dbReference>
<dbReference type="Proteomes" id="UP001153321">
    <property type="component" value="Chromosome 22"/>
</dbReference>
<dbReference type="CDD" id="cd15489">
    <property type="entry name" value="PHD_SF"/>
    <property type="match status" value="1"/>
</dbReference>
<name>A0A9P0I636_SPOLI</name>
<evidence type="ECO:0000313" key="7">
    <source>
        <dbReference type="EMBL" id="CAH1640908.1"/>
    </source>
</evidence>
<keyword evidence="4" id="KW-0175">Coiled coil</keyword>
<evidence type="ECO:0000256" key="4">
    <source>
        <dbReference type="SAM" id="Coils"/>
    </source>
</evidence>
<evidence type="ECO:0000259" key="6">
    <source>
        <dbReference type="SMART" id="SM00249"/>
    </source>
</evidence>
<evidence type="ECO:0000256" key="2">
    <source>
        <dbReference type="ARBA" id="ARBA00022771"/>
    </source>
</evidence>
<dbReference type="SMART" id="SM00249">
    <property type="entry name" value="PHD"/>
    <property type="match status" value="1"/>
</dbReference>
<organism evidence="7 8">
    <name type="scientific">Spodoptera littoralis</name>
    <name type="common">Egyptian cotton leafworm</name>
    <dbReference type="NCBI Taxonomy" id="7109"/>
    <lineage>
        <taxon>Eukaryota</taxon>
        <taxon>Metazoa</taxon>
        <taxon>Ecdysozoa</taxon>
        <taxon>Arthropoda</taxon>
        <taxon>Hexapoda</taxon>
        <taxon>Insecta</taxon>
        <taxon>Pterygota</taxon>
        <taxon>Neoptera</taxon>
        <taxon>Endopterygota</taxon>
        <taxon>Lepidoptera</taxon>
        <taxon>Glossata</taxon>
        <taxon>Ditrysia</taxon>
        <taxon>Noctuoidea</taxon>
        <taxon>Noctuidae</taxon>
        <taxon>Amphipyrinae</taxon>
        <taxon>Spodoptera</taxon>
    </lineage>
</organism>
<dbReference type="InterPro" id="IPR001965">
    <property type="entry name" value="Znf_PHD"/>
</dbReference>
<sequence length="428" mass="48098">MPMTKCGGCGKFISPADAARCTKCNLHYHRVCVGLATRGAVPTFWQCPECRKNLRRDNKSETPVRNSQMDIQTGMPPLISSESSGLGSAPSRESAEEDLDESLTTEQVHQDQQNNVVGIDAAVVASQLDVASQLRIIMEELRNLRLEVIELRKEVKSSNDTCNGRMDTIEARLQVLEERHADGPADVAVVEGVVEQLKRELNDRDQELMANDLVIANLPETPAENPVHMVKAIATKLGVSLDIRDIVYAERVGGRHLKPTSPTKPAEVRPRAVMVRLARRDLRDDILDSARVRRGATTEDLGIAGSARRFYINERLTKTNQELFRKTRAAAGVHGWRFVWTRRGRILTTSCRLRVTTYALQITNYVRATSYGLRTTSIGLRTKSNELRTTRYRFRVTGYGLRTTDYELPTTDYRLQTTDHDNSVCNTM</sequence>
<keyword evidence="2" id="KW-0863">Zinc-finger</keyword>
<gene>
    <name evidence="7" type="ORF">SPLIT_LOCUS6264</name>
</gene>
<dbReference type="AlphaFoldDB" id="A0A9P0I636"/>
<dbReference type="Pfam" id="PF25298">
    <property type="entry name" value="Baculo_FP_2nd"/>
    <property type="match status" value="1"/>
</dbReference>
<feature type="domain" description="Zinc finger PHD-type" evidence="6">
    <location>
        <begin position="5"/>
        <end position="51"/>
    </location>
</feature>
<dbReference type="Gene3D" id="3.30.40.10">
    <property type="entry name" value="Zinc/RING finger domain, C3HC4 (zinc finger)"/>
    <property type="match status" value="1"/>
</dbReference>
<accession>A0A9P0I636</accession>
<evidence type="ECO:0000313" key="8">
    <source>
        <dbReference type="Proteomes" id="UP001153321"/>
    </source>
</evidence>
<protein>
    <recommendedName>
        <fullName evidence="6">Zinc finger PHD-type domain-containing protein</fullName>
    </recommendedName>
</protein>
<dbReference type="SUPFAM" id="SSF57903">
    <property type="entry name" value="FYVE/PHD zinc finger"/>
    <property type="match status" value="1"/>
</dbReference>
<keyword evidence="8" id="KW-1185">Reference proteome</keyword>
<dbReference type="InterPro" id="IPR057251">
    <property type="entry name" value="FP_C"/>
</dbReference>
<feature type="region of interest" description="Disordered" evidence="5">
    <location>
        <begin position="58"/>
        <end position="111"/>
    </location>
</feature>